<evidence type="ECO:0000256" key="10">
    <source>
        <dbReference type="ARBA" id="ARBA00023303"/>
    </source>
</evidence>
<dbReference type="EMBL" id="JAUCMV010000004">
    <property type="protein sequence ID" value="KAK0404484.1"/>
    <property type="molecule type" value="Genomic_DNA"/>
</dbReference>
<evidence type="ECO:0000256" key="9">
    <source>
        <dbReference type="ARBA" id="ARBA00023136"/>
    </source>
</evidence>
<feature type="domain" description="Potassium channel inwardly rectifying transmembrane" evidence="14">
    <location>
        <begin position="114"/>
        <end position="260"/>
    </location>
</feature>
<dbReference type="GO" id="GO:0005242">
    <property type="term" value="F:inward rectifier potassium channel activity"/>
    <property type="evidence" value="ECO:0007669"/>
    <property type="project" value="InterPro"/>
</dbReference>
<dbReference type="PRINTS" id="PR01320">
    <property type="entry name" value="KIRCHANNEL"/>
</dbReference>
<feature type="domain" description="Inward rectifier potassium channel C-terminal" evidence="15">
    <location>
        <begin position="267"/>
        <end position="438"/>
    </location>
</feature>
<dbReference type="InterPro" id="IPR013518">
    <property type="entry name" value="K_chnl_inward-rec_Kir_cyto"/>
</dbReference>
<accession>A0AA39HGW0</accession>
<evidence type="ECO:0000256" key="5">
    <source>
        <dbReference type="ARBA" id="ARBA00022882"/>
    </source>
</evidence>
<keyword evidence="7 12" id="KW-1133">Transmembrane helix</keyword>
<name>A0AA39HGW0_9BILA</name>
<dbReference type="InterPro" id="IPR014756">
    <property type="entry name" value="Ig_E-set"/>
</dbReference>
<evidence type="ECO:0000256" key="3">
    <source>
        <dbReference type="ARBA" id="ARBA00022538"/>
    </source>
</evidence>
<keyword evidence="6 11" id="KW-0630">Potassium</keyword>
<keyword evidence="8 11" id="KW-0406">Ion transport</keyword>
<keyword evidence="9 12" id="KW-0472">Membrane</keyword>
<keyword evidence="3 11" id="KW-0633">Potassium transport</keyword>
<evidence type="ECO:0000256" key="12">
    <source>
        <dbReference type="SAM" id="Phobius"/>
    </source>
</evidence>
<dbReference type="PANTHER" id="PTHR11767">
    <property type="entry name" value="INWARD RECTIFIER POTASSIUM CHANNEL"/>
    <property type="match status" value="1"/>
</dbReference>
<dbReference type="InterPro" id="IPR041647">
    <property type="entry name" value="IRK_C"/>
</dbReference>
<dbReference type="Pfam" id="PF01007">
    <property type="entry name" value="IRK"/>
    <property type="match status" value="1"/>
</dbReference>
<dbReference type="Gene3D" id="2.60.40.1400">
    <property type="entry name" value="G protein-activated inward rectifier potassium channel 1"/>
    <property type="match status" value="1"/>
</dbReference>
<evidence type="ECO:0000256" key="1">
    <source>
        <dbReference type="ARBA" id="ARBA00004141"/>
    </source>
</evidence>
<sequence>MLRSLLFAFVLAFFGTSTVAADPEFFDSAPNVVAFVSMFVYWLLVAPIIVYSCASASEREPPPSSSSGSPVAKINGHASQRFWAPVARYDDDAGNSPLVTSQGPQKAAARARLVDKDGNCKLRQIHLPNRYKNLYKKRVIVDSRNWFHLIIESSWRCILAIFAAGFLASWATFAILYYTIVYLSGDLQKNAENRQCIANVHSFVSAFLFSLESQHTIGYGTRYMTEMCPPAFIVLCFQLIFGVLLQTMLAGIVIAKVLRPKKRKQEMKFSKFAVIGPTDDHDKRPALMIRVADIQDKLYLAESHVRLYMARTRANERNERELVGVKDMNVGYDSGLDRVLLLWPIIVRHVIDEESPLFGMRREDMMRGDFELIMTVEGIVEATGMTFQARTSFLPEEIQWGYKFRPMVLLSGDRRQYEVHYERFHEIEPCEDFVETTAVEEEEDHPLHNASGFL</sequence>
<evidence type="ECO:0000259" key="14">
    <source>
        <dbReference type="Pfam" id="PF01007"/>
    </source>
</evidence>
<dbReference type="Gene3D" id="1.10.287.70">
    <property type="match status" value="1"/>
</dbReference>
<reference evidence="16" key="1">
    <citation type="submission" date="2023-06" db="EMBL/GenBank/DDBJ databases">
        <title>Genomic analysis of the entomopathogenic nematode Steinernema hermaphroditum.</title>
        <authorList>
            <person name="Schwarz E.M."/>
            <person name="Heppert J.K."/>
            <person name="Baniya A."/>
            <person name="Schwartz H.T."/>
            <person name="Tan C.-H."/>
            <person name="Antoshechkin I."/>
            <person name="Sternberg P.W."/>
            <person name="Goodrich-Blair H."/>
            <person name="Dillman A.R."/>
        </authorList>
    </citation>
    <scope>NUCLEOTIDE SEQUENCE</scope>
    <source>
        <strain evidence="16">PS9179</strain>
        <tissue evidence="16">Whole animal</tissue>
    </source>
</reference>
<keyword evidence="4 11" id="KW-0812">Transmembrane</keyword>
<evidence type="ECO:0000313" key="17">
    <source>
        <dbReference type="Proteomes" id="UP001175271"/>
    </source>
</evidence>
<comment type="subcellular location">
    <subcellularLocation>
        <location evidence="1 11">Membrane</location>
        <topology evidence="1 11">Multi-pass membrane protein</topology>
    </subcellularLocation>
</comment>
<evidence type="ECO:0000256" key="6">
    <source>
        <dbReference type="ARBA" id="ARBA00022958"/>
    </source>
</evidence>
<dbReference type="GO" id="GO:0034765">
    <property type="term" value="P:regulation of monoatomic ion transmembrane transport"/>
    <property type="evidence" value="ECO:0007669"/>
    <property type="project" value="TreeGrafter"/>
</dbReference>
<evidence type="ECO:0000256" key="13">
    <source>
        <dbReference type="SAM" id="SignalP"/>
    </source>
</evidence>
<feature type="chain" id="PRO_5041246244" evidence="13">
    <location>
        <begin position="21"/>
        <end position="454"/>
    </location>
</feature>
<keyword evidence="5 11" id="KW-0851">Voltage-gated channel</keyword>
<comment type="similarity">
    <text evidence="11">Belongs to the inward rectifier-type potassium channel (TC 1.A.2.1) family.</text>
</comment>
<dbReference type="Pfam" id="PF17655">
    <property type="entry name" value="IRK_C"/>
    <property type="match status" value="1"/>
</dbReference>
<proteinExistence type="inferred from homology"/>
<evidence type="ECO:0000256" key="4">
    <source>
        <dbReference type="ARBA" id="ARBA00022692"/>
    </source>
</evidence>
<comment type="caution">
    <text evidence="16">The sequence shown here is derived from an EMBL/GenBank/DDBJ whole genome shotgun (WGS) entry which is preliminary data.</text>
</comment>
<evidence type="ECO:0000256" key="2">
    <source>
        <dbReference type="ARBA" id="ARBA00022448"/>
    </source>
</evidence>
<keyword evidence="10 11" id="KW-0407">Ion channel</keyword>
<evidence type="ECO:0000256" key="7">
    <source>
        <dbReference type="ARBA" id="ARBA00022989"/>
    </source>
</evidence>
<keyword evidence="13" id="KW-0732">Signal</keyword>
<evidence type="ECO:0000313" key="16">
    <source>
        <dbReference type="EMBL" id="KAK0404484.1"/>
    </source>
</evidence>
<dbReference type="AlphaFoldDB" id="A0AA39HGW0"/>
<feature type="transmembrane region" description="Helical" evidence="12">
    <location>
        <begin position="157"/>
        <end position="180"/>
    </location>
</feature>
<dbReference type="SUPFAM" id="SSF81296">
    <property type="entry name" value="E set domains"/>
    <property type="match status" value="1"/>
</dbReference>
<feature type="transmembrane region" description="Helical" evidence="12">
    <location>
        <begin position="231"/>
        <end position="258"/>
    </location>
</feature>
<keyword evidence="17" id="KW-1185">Reference proteome</keyword>
<evidence type="ECO:0000256" key="11">
    <source>
        <dbReference type="RuleBase" id="RU003822"/>
    </source>
</evidence>
<evidence type="ECO:0000256" key="8">
    <source>
        <dbReference type="ARBA" id="ARBA00023065"/>
    </source>
</evidence>
<evidence type="ECO:0000259" key="15">
    <source>
        <dbReference type="Pfam" id="PF17655"/>
    </source>
</evidence>
<dbReference type="InterPro" id="IPR016449">
    <property type="entry name" value="K_chnl_inward-rec_Kir"/>
</dbReference>
<dbReference type="GO" id="GO:0034702">
    <property type="term" value="C:monoatomic ion channel complex"/>
    <property type="evidence" value="ECO:0007669"/>
    <property type="project" value="UniProtKB-KW"/>
</dbReference>
<dbReference type="GO" id="GO:1990573">
    <property type="term" value="P:potassium ion import across plasma membrane"/>
    <property type="evidence" value="ECO:0007669"/>
    <property type="project" value="TreeGrafter"/>
</dbReference>
<organism evidence="16 17">
    <name type="scientific">Steinernema hermaphroditum</name>
    <dbReference type="NCBI Taxonomy" id="289476"/>
    <lineage>
        <taxon>Eukaryota</taxon>
        <taxon>Metazoa</taxon>
        <taxon>Ecdysozoa</taxon>
        <taxon>Nematoda</taxon>
        <taxon>Chromadorea</taxon>
        <taxon>Rhabditida</taxon>
        <taxon>Tylenchina</taxon>
        <taxon>Panagrolaimomorpha</taxon>
        <taxon>Strongyloidoidea</taxon>
        <taxon>Steinernematidae</taxon>
        <taxon>Steinernema</taxon>
    </lineage>
</organism>
<dbReference type="Proteomes" id="UP001175271">
    <property type="component" value="Unassembled WGS sequence"/>
</dbReference>
<feature type="signal peptide" evidence="13">
    <location>
        <begin position="1"/>
        <end position="20"/>
    </location>
</feature>
<dbReference type="SUPFAM" id="SSF81324">
    <property type="entry name" value="Voltage-gated potassium channels"/>
    <property type="match status" value="1"/>
</dbReference>
<dbReference type="InterPro" id="IPR040445">
    <property type="entry name" value="Kir_TM"/>
</dbReference>
<dbReference type="PANTHER" id="PTHR11767:SF61">
    <property type="entry name" value="IRK_C DOMAIN-CONTAINING PROTEIN"/>
    <property type="match status" value="1"/>
</dbReference>
<dbReference type="GO" id="GO:0005886">
    <property type="term" value="C:plasma membrane"/>
    <property type="evidence" value="ECO:0007669"/>
    <property type="project" value="TreeGrafter"/>
</dbReference>
<feature type="transmembrane region" description="Helical" evidence="12">
    <location>
        <begin position="31"/>
        <end position="54"/>
    </location>
</feature>
<protein>
    <submittedName>
        <fullName evidence="16">Uncharacterized protein</fullName>
    </submittedName>
</protein>
<gene>
    <name evidence="16" type="ORF">QR680_017473</name>
</gene>
<keyword evidence="2 11" id="KW-0813">Transport</keyword>